<evidence type="ECO:0000256" key="4">
    <source>
        <dbReference type="SAM" id="MobiDB-lite"/>
    </source>
</evidence>
<sequence>MAAERQSTVFKFLAEWGTLLATRSLLTILLMSDLCMSCPNSCSCKTYPYGKPTTICIKPSSSLLLIMSNLPNDTQNVIIEGMSHEQMLSNLKFSTVSLPQLSEFSFTMGLLERIEDDSFQSLFNLKKLYLNKNQISVISNDAFRGLVKLEELDLSRNKLQYISTTIFSPLPNLQNLNLSENQINDLPVGVFHVQRNLNTLRLSGNMLGQIQTLAFRGILSLRELHLQNCGLSVLSYDFLVTNSFLKVLDLSNNFLQSLPNGADFRHLQILTHLNLSSNQISFLNNTQFEGLNLEILDLSHNRIEQIMQNTFEFASIRHLDISYNQLRTIADNSFRELGFKLKTLNLSGNKELKALTKQSLGGLYSVQELNISSCSIRHIDNDIFHFSSGLQDIDISSNQIQYMPSVEYLSQLQSLKIENNAWNCDCMIRPMREWLRTEQAARLLHCQLRLQDSLNVPCVNIRCKTPSNLMHRPISILADSEVPDCTPTVGASVAKIGTIAGISAGISILIAVMIFVCVLCLRRQRKGQSLLNFCTENNKKGKKKKKNYYVEEKERCSIDPEKDSLNESDKSFIVRNFFHSMVPDPEAVSRGTPSMTRRGSNDSWATSAFDSEPSKNDVGSIFDGYRMESAV</sequence>
<gene>
    <name evidence="6" type="ORF">ACJMK2_010856</name>
</gene>
<keyword evidence="2" id="KW-0732">Signal</keyword>
<evidence type="ECO:0000256" key="1">
    <source>
        <dbReference type="ARBA" id="ARBA00022614"/>
    </source>
</evidence>
<keyword evidence="1" id="KW-0433">Leucine-rich repeat</keyword>
<feature type="region of interest" description="Disordered" evidence="4">
    <location>
        <begin position="586"/>
        <end position="613"/>
    </location>
</feature>
<keyword evidence="5" id="KW-0812">Transmembrane</keyword>
<dbReference type="InterPro" id="IPR001611">
    <property type="entry name" value="Leu-rich_rpt"/>
</dbReference>
<evidence type="ECO:0000313" key="6">
    <source>
        <dbReference type="EMBL" id="KAL3860789.1"/>
    </source>
</evidence>
<dbReference type="Pfam" id="PF13855">
    <property type="entry name" value="LRR_8"/>
    <property type="match status" value="4"/>
</dbReference>
<evidence type="ECO:0000256" key="5">
    <source>
        <dbReference type="SAM" id="Phobius"/>
    </source>
</evidence>
<evidence type="ECO:0000313" key="7">
    <source>
        <dbReference type="Proteomes" id="UP001634394"/>
    </source>
</evidence>
<dbReference type="SMART" id="SM00369">
    <property type="entry name" value="LRR_TYP"/>
    <property type="match status" value="10"/>
</dbReference>
<feature type="compositionally biased region" description="Polar residues" evidence="4">
    <location>
        <begin position="591"/>
        <end position="609"/>
    </location>
</feature>
<keyword evidence="7" id="KW-1185">Reference proteome</keyword>
<dbReference type="InterPro" id="IPR003591">
    <property type="entry name" value="Leu-rich_rpt_typical-subtyp"/>
</dbReference>
<dbReference type="Gene3D" id="3.80.10.10">
    <property type="entry name" value="Ribonuclease Inhibitor"/>
    <property type="match status" value="3"/>
</dbReference>
<dbReference type="SUPFAM" id="SSF52058">
    <property type="entry name" value="L domain-like"/>
    <property type="match status" value="1"/>
</dbReference>
<dbReference type="InterPro" id="IPR050328">
    <property type="entry name" value="Dev_Immune_Receptor"/>
</dbReference>
<dbReference type="PROSITE" id="PS51450">
    <property type="entry name" value="LRR"/>
    <property type="match status" value="7"/>
</dbReference>
<evidence type="ECO:0000256" key="2">
    <source>
        <dbReference type="ARBA" id="ARBA00022729"/>
    </source>
</evidence>
<feature type="transmembrane region" description="Helical" evidence="5">
    <location>
        <begin position="499"/>
        <end position="521"/>
    </location>
</feature>
<keyword evidence="3" id="KW-0677">Repeat</keyword>
<reference evidence="6 7" key="1">
    <citation type="submission" date="2024-11" db="EMBL/GenBank/DDBJ databases">
        <title>Chromosome-level genome assembly of the freshwater bivalve Anodonta woodiana.</title>
        <authorList>
            <person name="Chen X."/>
        </authorList>
    </citation>
    <scope>NUCLEOTIDE SEQUENCE [LARGE SCALE GENOMIC DNA]</scope>
    <source>
        <strain evidence="6">MN2024</strain>
        <tissue evidence="6">Gills</tissue>
    </source>
</reference>
<comment type="caution">
    <text evidence="6">The sequence shown here is derived from an EMBL/GenBank/DDBJ whole genome shotgun (WGS) entry which is preliminary data.</text>
</comment>
<protein>
    <recommendedName>
        <fullName evidence="8">LRRCT domain-containing protein</fullName>
    </recommendedName>
</protein>
<keyword evidence="5" id="KW-1133">Transmembrane helix</keyword>
<dbReference type="SMART" id="SM00365">
    <property type="entry name" value="LRR_SD22"/>
    <property type="match status" value="5"/>
</dbReference>
<dbReference type="Proteomes" id="UP001634394">
    <property type="component" value="Unassembled WGS sequence"/>
</dbReference>
<name>A0ABD3VGS0_SINWO</name>
<accession>A0ABD3VGS0</accession>
<dbReference type="InterPro" id="IPR032675">
    <property type="entry name" value="LRR_dom_sf"/>
</dbReference>
<dbReference type="PANTHER" id="PTHR24373">
    <property type="entry name" value="SLIT RELATED LEUCINE-RICH REPEAT NEURONAL PROTEIN"/>
    <property type="match status" value="1"/>
</dbReference>
<proteinExistence type="predicted"/>
<dbReference type="EMBL" id="JBJQND010000012">
    <property type="protein sequence ID" value="KAL3860789.1"/>
    <property type="molecule type" value="Genomic_DNA"/>
</dbReference>
<dbReference type="FunFam" id="3.80.10.10:FF:001164">
    <property type="entry name" value="GH01279p"/>
    <property type="match status" value="1"/>
</dbReference>
<evidence type="ECO:0000256" key="3">
    <source>
        <dbReference type="ARBA" id="ARBA00022737"/>
    </source>
</evidence>
<keyword evidence="5" id="KW-0472">Membrane</keyword>
<dbReference type="PANTHER" id="PTHR24373:SF275">
    <property type="entry name" value="TIR DOMAIN-CONTAINING PROTEIN"/>
    <property type="match status" value="1"/>
</dbReference>
<dbReference type="AlphaFoldDB" id="A0ABD3VGS0"/>
<organism evidence="6 7">
    <name type="scientific">Sinanodonta woodiana</name>
    <name type="common">Chinese pond mussel</name>
    <name type="synonym">Anodonta woodiana</name>
    <dbReference type="NCBI Taxonomy" id="1069815"/>
    <lineage>
        <taxon>Eukaryota</taxon>
        <taxon>Metazoa</taxon>
        <taxon>Spiralia</taxon>
        <taxon>Lophotrochozoa</taxon>
        <taxon>Mollusca</taxon>
        <taxon>Bivalvia</taxon>
        <taxon>Autobranchia</taxon>
        <taxon>Heteroconchia</taxon>
        <taxon>Palaeoheterodonta</taxon>
        <taxon>Unionida</taxon>
        <taxon>Unionoidea</taxon>
        <taxon>Unionidae</taxon>
        <taxon>Unioninae</taxon>
        <taxon>Sinanodonta</taxon>
    </lineage>
</organism>
<evidence type="ECO:0008006" key="8">
    <source>
        <dbReference type="Google" id="ProtNLM"/>
    </source>
</evidence>